<evidence type="ECO:0000256" key="1">
    <source>
        <dbReference type="SAM" id="Coils"/>
    </source>
</evidence>
<proteinExistence type="predicted"/>
<reference evidence="2 3" key="1">
    <citation type="journal article" date="2013" name="Proc. Natl. Acad. Sci. U.S.A.">
        <title>Fine-scale variation in meiotic recombination in Mimulus inferred from population shotgun sequencing.</title>
        <authorList>
            <person name="Hellsten U."/>
            <person name="Wright K.M."/>
            <person name="Jenkins J."/>
            <person name="Shu S."/>
            <person name="Yuan Y."/>
            <person name="Wessler S.R."/>
            <person name="Schmutz J."/>
            <person name="Willis J.H."/>
            <person name="Rokhsar D.S."/>
        </authorList>
    </citation>
    <scope>NUCLEOTIDE SEQUENCE [LARGE SCALE GENOMIC DNA]</scope>
    <source>
        <strain evidence="3">cv. DUN x IM62</strain>
    </source>
</reference>
<dbReference type="PANTHER" id="PTHR33431">
    <property type="entry name" value="ENABLED-LIKE PROTEIN (DUF1635)"/>
    <property type="match status" value="1"/>
</dbReference>
<dbReference type="Proteomes" id="UP000030748">
    <property type="component" value="Unassembled WGS sequence"/>
</dbReference>
<dbReference type="Pfam" id="PF07795">
    <property type="entry name" value="DUF1635"/>
    <property type="match status" value="1"/>
</dbReference>
<protein>
    <submittedName>
        <fullName evidence="2">Uncharacterized protein</fullName>
    </submittedName>
</protein>
<accession>A0A022PRJ2</accession>
<name>A0A022PRJ2_ERYGU</name>
<keyword evidence="3" id="KW-1185">Reference proteome</keyword>
<sequence length="232" mass="25929">MGEMDASWGFEEVYNNQNHEVEQLKQKLLFTTLELEKLRSEAMEQMRQNKAYVSHLINLLKCAFQERDDAKTHLQKLLNNNNITIMPPQANYMNPSFRLPETPLPKPVNENPNSSVTGSNSVASLFDPVFSPDFSNILVQECCNKVDEGNLVIDRLVKGKPLPKRGKFLQTVVEAGPLLQNILVAGPLPTWRNPPQLCQGGDVSFYQKPATNVTPLLARGSKCNASLISCGY</sequence>
<dbReference type="STRING" id="4155.A0A022PRJ2"/>
<dbReference type="PANTHER" id="PTHR33431:SF12">
    <property type="entry name" value="HIGH MOBILITY GROUP BOX PROTEIN, PUTATIVE (DUF1635)-RELATED"/>
    <property type="match status" value="1"/>
</dbReference>
<evidence type="ECO:0000313" key="2">
    <source>
        <dbReference type="EMBL" id="EYU18932.1"/>
    </source>
</evidence>
<evidence type="ECO:0000313" key="3">
    <source>
        <dbReference type="Proteomes" id="UP000030748"/>
    </source>
</evidence>
<feature type="coiled-coil region" evidence="1">
    <location>
        <begin position="21"/>
        <end position="80"/>
    </location>
</feature>
<dbReference type="eggNOG" id="ENOG502SBGB">
    <property type="taxonomic scope" value="Eukaryota"/>
</dbReference>
<dbReference type="InterPro" id="IPR012862">
    <property type="entry name" value="DUF1635"/>
</dbReference>
<gene>
    <name evidence="2" type="ORF">MIMGU_mgv1a023054mg</name>
</gene>
<dbReference type="EMBL" id="KI632313">
    <property type="protein sequence ID" value="EYU18932.1"/>
    <property type="molecule type" value="Genomic_DNA"/>
</dbReference>
<dbReference type="AlphaFoldDB" id="A0A022PRJ2"/>
<organism evidence="2 3">
    <name type="scientific">Erythranthe guttata</name>
    <name type="common">Yellow monkey flower</name>
    <name type="synonym">Mimulus guttatus</name>
    <dbReference type="NCBI Taxonomy" id="4155"/>
    <lineage>
        <taxon>Eukaryota</taxon>
        <taxon>Viridiplantae</taxon>
        <taxon>Streptophyta</taxon>
        <taxon>Embryophyta</taxon>
        <taxon>Tracheophyta</taxon>
        <taxon>Spermatophyta</taxon>
        <taxon>Magnoliopsida</taxon>
        <taxon>eudicotyledons</taxon>
        <taxon>Gunneridae</taxon>
        <taxon>Pentapetalae</taxon>
        <taxon>asterids</taxon>
        <taxon>lamiids</taxon>
        <taxon>Lamiales</taxon>
        <taxon>Phrymaceae</taxon>
        <taxon>Erythranthe</taxon>
    </lineage>
</organism>
<keyword evidence="1" id="KW-0175">Coiled coil</keyword>